<dbReference type="Gene3D" id="1.25.50.20">
    <property type="match status" value="1"/>
</dbReference>
<evidence type="ECO:0000256" key="16">
    <source>
        <dbReference type="ARBA" id="ARBA00023157"/>
    </source>
</evidence>
<keyword evidence="15" id="KW-0472">Membrane</keyword>
<evidence type="ECO:0000256" key="13">
    <source>
        <dbReference type="ARBA" id="ARBA00022833"/>
    </source>
</evidence>
<dbReference type="FunFam" id="1.25.50.20:FF:000001">
    <property type="entry name" value="Aminopeptidase"/>
    <property type="match status" value="1"/>
</dbReference>
<dbReference type="Pfam" id="PF11838">
    <property type="entry name" value="ERAP1_C"/>
    <property type="match status" value="1"/>
</dbReference>
<evidence type="ECO:0000256" key="7">
    <source>
        <dbReference type="ARBA" id="ARBA00022475"/>
    </source>
</evidence>
<evidence type="ECO:0000256" key="10">
    <source>
        <dbReference type="ARBA" id="ARBA00022723"/>
    </source>
</evidence>
<organism evidence="19 20">
    <name type="scientific">Stegodyphus mimosarum</name>
    <name type="common">African social velvet spider</name>
    <dbReference type="NCBI Taxonomy" id="407821"/>
    <lineage>
        <taxon>Eukaryota</taxon>
        <taxon>Metazoa</taxon>
        <taxon>Ecdysozoa</taxon>
        <taxon>Arthropoda</taxon>
        <taxon>Chelicerata</taxon>
        <taxon>Arachnida</taxon>
        <taxon>Araneae</taxon>
        <taxon>Araneomorphae</taxon>
        <taxon>Entelegynae</taxon>
        <taxon>Eresoidea</taxon>
        <taxon>Eresidae</taxon>
        <taxon>Stegodyphus</taxon>
    </lineage>
</organism>
<keyword evidence="10" id="KW-0479">Metal-binding</keyword>
<gene>
    <name evidence="19" type="ORF">X975_24554</name>
</gene>
<feature type="domain" description="ERAP1-like C-terminal" evidence="18">
    <location>
        <begin position="84"/>
        <end position="407"/>
    </location>
</feature>
<accession>A0A087SVG3</accession>
<dbReference type="PANTHER" id="PTHR11533">
    <property type="entry name" value="PROTEASE M1 ZINC METALLOPROTEASE"/>
    <property type="match status" value="1"/>
</dbReference>
<dbReference type="GO" id="GO:0016285">
    <property type="term" value="F:alanyl aminopeptidase activity"/>
    <property type="evidence" value="ECO:0007669"/>
    <property type="project" value="UniProtKB-EC"/>
</dbReference>
<evidence type="ECO:0000256" key="4">
    <source>
        <dbReference type="ARBA" id="ARBA00010136"/>
    </source>
</evidence>
<evidence type="ECO:0000256" key="17">
    <source>
        <dbReference type="ARBA" id="ARBA00023180"/>
    </source>
</evidence>
<evidence type="ECO:0000256" key="9">
    <source>
        <dbReference type="ARBA" id="ARBA00022670"/>
    </source>
</evidence>
<keyword evidence="8" id="KW-0449">Lipoprotein</keyword>
<evidence type="ECO:0000313" key="20">
    <source>
        <dbReference type="Proteomes" id="UP000054359"/>
    </source>
</evidence>
<evidence type="ECO:0000256" key="15">
    <source>
        <dbReference type="ARBA" id="ARBA00023136"/>
    </source>
</evidence>
<dbReference type="EC" id="3.4.11.2" evidence="5"/>
<keyword evidence="12" id="KW-0378">Hydrolase</keyword>
<keyword evidence="11" id="KW-0732">Signal</keyword>
<dbReference type="InterPro" id="IPR024571">
    <property type="entry name" value="ERAP1-like_C_dom"/>
</dbReference>
<evidence type="ECO:0000256" key="11">
    <source>
        <dbReference type="ARBA" id="ARBA00022729"/>
    </source>
</evidence>
<comment type="subcellular location">
    <subcellularLocation>
        <location evidence="3">Cell membrane</location>
        <topology evidence="3">Lipid-anchor</topology>
        <topology evidence="3">GPI-anchor</topology>
    </subcellularLocation>
</comment>
<evidence type="ECO:0000256" key="5">
    <source>
        <dbReference type="ARBA" id="ARBA00012564"/>
    </source>
</evidence>
<dbReference type="Gene3D" id="2.60.40.1910">
    <property type="match status" value="1"/>
</dbReference>
<keyword evidence="9" id="KW-0645">Protease</keyword>
<keyword evidence="8" id="KW-0336">GPI-anchor</keyword>
<sequence length="431" mass="50648">MDSWTLQTGYPVVRVIRNYSAGTATVEQYRFLLEKGDDDTATNYQWEIPFTYTDAVNPDWEPKTKLWLHKTNGSISGLPGPNYWIIANIQEVGYYKVNYDEHNWKLLIQQFLNDHKKIHTVNRAQIIDDSLDLARAGQLNYHLALNTTLYLKNEEDYLPWKAALHGFSFIDNMLCRSAVYGKWKNYIIFQLEPLYNQLGWDESPDENILRQYTRMSVLGWMCVYGYKNCVEKAQEKFQLWKEDPTNVEIIPPNLRSVVYCTAVRHGGEEAWNFVWERYKVAQIASEKDKFMYSLACAQEPWLLTRYLNWSLSSDSGIRRQDGSYVFRSIGSKLYGRDLTFNYIRDKWDVVFERYGKQHFSISGMLKSVTTSLNTRFELSQLKDFYKQKQNNLGAAKRAFEQSVESAEANVRWMETNYQHLVDWLESMDSAV</sequence>
<keyword evidence="17" id="KW-0325">Glycoprotein</keyword>
<name>A0A087SVG3_STEMI</name>
<proteinExistence type="inferred from homology"/>
<dbReference type="GO" id="GO:0042277">
    <property type="term" value="F:peptide binding"/>
    <property type="evidence" value="ECO:0007669"/>
    <property type="project" value="TreeGrafter"/>
</dbReference>
<dbReference type="GO" id="GO:0005886">
    <property type="term" value="C:plasma membrane"/>
    <property type="evidence" value="ECO:0007669"/>
    <property type="project" value="UniProtKB-SubCell"/>
</dbReference>
<keyword evidence="7" id="KW-1003">Cell membrane</keyword>
<dbReference type="OMA" id="TEHRITI"/>
<dbReference type="GO" id="GO:0043171">
    <property type="term" value="P:peptide catabolic process"/>
    <property type="evidence" value="ECO:0007669"/>
    <property type="project" value="TreeGrafter"/>
</dbReference>
<keyword evidence="14" id="KW-0482">Metalloprotease</keyword>
<evidence type="ECO:0000256" key="2">
    <source>
        <dbReference type="ARBA" id="ARBA00001947"/>
    </source>
</evidence>
<keyword evidence="20" id="KW-1185">Reference proteome</keyword>
<feature type="non-terminal residue" evidence="19">
    <location>
        <position position="431"/>
    </location>
</feature>
<dbReference type="InterPro" id="IPR050344">
    <property type="entry name" value="Peptidase_M1_aminopeptidases"/>
</dbReference>
<dbReference type="PANTHER" id="PTHR11533:SF294">
    <property type="entry name" value="THYROTROPIN-RELEASING HORMONE-DEGRADING ECTOENZYME"/>
    <property type="match status" value="1"/>
</dbReference>
<keyword evidence="13" id="KW-0862">Zinc</keyword>
<evidence type="ECO:0000313" key="19">
    <source>
        <dbReference type="EMBL" id="KFM56852.1"/>
    </source>
</evidence>
<protein>
    <recommendedName>
        <fullName evidence="6">Aminopeptidase N</fullName>
        <ecNumber evidence="5">3.4.11.2</ecNumber>
    </recommendedName>
</protein>
<dbReference type="GO" id="GO:0005737">
    <property type="term" value="C:cytoplasm"/>
    <property type="evidence" value="ECO:0007669"/>
    <property type="project" value="TreeGrafter"/>
</dbReference>
<evidence type="ECO:0000256" key="3">
    <source>
        <dbReference type="ARBA" id="ARBA00004609"/>
    </source>
</evidence>
<keyword evidence="16" id="KW-1015">Disulfide bond</keyword>
<evidence type="ECO:0000256" key="6">
    <source>
        <dbReference type="ARBA" id="ARBA00015611"/>
    </source>
</evidence>
<dbReference type="GO" id="GO:0008270">
    <property type="term" value="F:zinc ion binding"/>
    <property type="evidence" value="ECO:0007669"/>
    <property type="project" value="TreeGrafter"/>
</dbReference>
<comment type="cofactor">
    <cofactor evidence="2">
        <name>Zn(2+)</name>
        <dbReference type="ChEBI" id="CHEBI:29105"/>
    </cofactor>
</comment>
<dbReference type="GO" id="GO:0070006">
    <property type="term" value="F:metalloaminopeptidase activity"/>
    <property type="evidence" value="ECO:0007669"/>
    <property type="project" value="TreeGrafter"/>
</dbReference>
<dbReference type="OrthoDB" id="6750768at2759"/>
<dbReference type="STRING" id="407821.A0A087SVG3"/>
<evidence type="ECO:0000256" key="8">
    <source>
        <dbReference type="ARBA" id="ARBA00022622"/>
    </source>
</evidence>
<evidence type="ECO:0000256" key="14">
    <source>
        <dbReference type="ARBA" id="ARBA00023049"/>
    </source>
</evidence>
<keyword evidence="19" id="KW-0031">Aminopeptidase</keyword>
<comment type="catalytic activity">
    <reaction evidence="1">
        <text>Release of an N-terminal amino acid, Xaa-|-Yaa- from a peptide, amide or arylamide. Xaa is preferably Ala, but may be most amino acids including Pro (slow action). When a terminal hydrophobic residue is followed by a prolyl residue, the two may be released as an intact Xaa-Pro dipeptide.</text>
        <dbReference type="EC" id="3.4.11.2"/>
    </reaction>
</comment>
<dbReference type="AlphaFoldDB" id="A0A087SVG3"/>
<dbReference type="GO" id="GO:0006508">
    <property type="term" value="P:proteolysis"/>
    <property type="evidence" value="ECO:0007669"/>
    <property type="project" value="UniProtKB-KW"/>
</dbReference>
<reference evidence="19 20" key="1">
    <citation type="submission" date="2013-11" db="EMBL/GenBank/DDBJ databases">
        <title>Genome sequencing of Stegodyphus mimosarum.</title>
        <authorList>
            <person name="Bechsgaard J."/>
        </authorList>
    </citation>
    <scope>NUCLEOTIDE SEQUENCE [LARGE SCALE GENOMIC DNA]</scope>
</reference>
<evidence type="ECO:0000256" key="1">
    <source>
        <dbReference type="ARBA" id="ARBA00000098"/>
    </source>
</evidence>
<dbReference type="GO" id="GO:0005615">
    <property type="term" value="C:extracellular space"/>
    <property type="evidence" value="ECO:0007669"/>
    <property type="project" value="TreeGrafter"/>
</dbReference>
<evidence type="ECO:0000256" key="12">
    <source>
        <dbReference type="ARBA" id="ARBA00022801"/>
    </source>
</evidence>
<evidence type="ECO:0000259" key="18">
    <source>
        <dbReference type="Pfam" id="PF11838"/>
    </source>
</evidence>
<comment type="similarity">
    <text evidence="4">Belongs to the peptidase M1 family.</text>
</comment>
<dbReference type="EMBL" id="KK112145">
    <property type="protein sequence ID" value="KFM56852.1"/>
    <property type="molecule type" value="Genomic_DNA"/>
</dbReference>
<dbReference type="FunFam" id="2.60.40.1910:FF:000008">
    <property type="entry name" value="Aminopeptidase"/>
    <property type="match status" value="1"/>
</dbReference>
<dbReference type="GO" id="GO:0098552">
    <property type="term" value="C:side of membrane"/>
    <property type="evidence" value="ECO:0007669"/>
    <property type="project" value="UniProtKB-KW"/>
</dbReference>
<dbReference type="Proteomes" id="UP000054359">
    <property type="component" value="Unassembled WGS sequence"/>
</dbReference>